<feature type="compositionally biased region" description="Acidic residues" evidence="2">
    <location>
        <begin position="877"/>
        <end position="905"/>
    </location>
</feature>
<dbReference type="GO" id="GO:0006355">
    <property type="term" value="P:regulation of DNA-templated transcription"/>
    <property type="evidence" value="ECO:0007669"/>
    <property type="project" value="InterPro"/>
</dbReference>
<proteinExistence type="predicted"/>
<feature type="region of interest" description="Disordered" evidence="2">
    <location>
        <begin position="518"/>
        <end position="676"/>
    </location>
</feature>
<feature type="domain" description="EF-hand" evidence="3">
    <location>
        <begin position="983"/>
        <end position="1018"/>
    </location>
</feature>
<evidence type="ECO:0000256" key="1">
    <source>
        <dbReference type="ARBA" id="ARBA00023054"/>
    </source>
</evidence>
<feature type="region of interest" description="Disordered" evidence="2">
    <location>
        <begin position="1"/>
        <end position="34"/>
    </location>
</feature>
<feature type="compositionally biased region" description="Basic and acidic residues" evidence="2">
    <location>
        <begin position="812"/>
        <end position="839"/>
    </location>
</feature>
<feature type="compositionally biased region" description="Low complexity" evidence="2">
    <location>
        <begin position="553"/>
        <end position="562"/>
    </location>
</feature>
<dbReference type="InterPro" id="IPR045353">
    <property type="entry name" value="LAIKA"/>
</dbReference>
<evidence type="ECO:0000313" key="4">
    <source>
        <dbReference type="EMBL" id="NUU80696.1"/>
    </source>
</evidence>
<feature type="compositionally biased region" description="Basic and acidic residues" evidence="2">
    <location>
        <begin position="906"/>
        <end position="975"/>
    </location>
</feature>
<dbReference type="SUPFAM" id="SSF47473">
    <property type="entry name" value="EF-hand"/>
    <property type="match status" value="1"/>
</dbReference>
<dbReference type="AlphaFoldDB" id="A0A6M2E9P4"/>
<evidence type="ECO:0000256" key="2">
    <source>
        <dbReference type="SAM" id="MobiDB-lite"/>
    </source>
</evidence>
<feature type="compositionally biased region" description="Basic and acidic residues" evidence="2">
    <location>
        <begin position="465"/>
        <end position="489"/>
    </location>
</feature>
<dbReference type="GO" id="GO:0005634">
    <property type="term" value="C:nucleus"/>
    <property type="evidence" value="ECO:0007669"/>
    <property type="project" value="TreeGrafter"/>
</dbReference>
<feature type="compositionally biased region" description="Basic and acidic residues" evidence="2">
    <location>
        <begin position="563"/>
        <end position="575"/>
    </location>
</feature>
<dbReference type="InterPro" id="IPR002048">
    <property type="entry name" value="EF_hand_dom"/>
</dbReference>
<dbReference type="SMART" id="SM01122">
    <property type="entry name" value="DBC1"/>
    <property type="match status" value="1"/>
</dbReference>
<feature type="region of interest" description="Disordered" evidence="2">
    <location>
        <begin position="812"/>
        <end position="975"/>
    </location>
</feature>
<feature type="compositionally biased region" description="Basic and acidic residues" evidence="2">
    <location>
        <begin position="532"/>
        <end position="552"/>
    </location>
</feature>
<dbReference type="InterPro" id="IPR011992">
    <property type="entry name" value="EF-hand-dom_pair"/>
</dbReference>
<feature type="compositionally biased region" description="Polar residues" evidence="2">
    <location>
        <begin position="391"/>
        <end position="400"/>
    </location>
</feature>
<dbReference type="Pfam" id="PF14443">
    <property type="entry name" value="DBC1"/>
    <property type="match status" value="1"/>
</dbReference>
<dbReference type="PANTHER" id="PTHR14304:SF11">
    <property type="entry name" value="SAP DOMAIN-CONTAINING PROTEIN"/>
    <property type="match status" value="1"/>
</dbReference>
<dbReference type="GO" id="GO:0005509">
    <property type="term" value="F:calcium ion binding"/>
    <property type="evidence" value="ECO:0007669"/>
    <property type="project" value="InterPro"/>
</dbReference>
<accession>A0A6M2E9P4</accession>
<feature type="compositionally biased region" description="Basic and acidic residues" evidence="2">
    <location>
        <begin position="318"/>
        <end position="362"/>
    </location>
</feature>
<feature type="compositionally biased region" description="Polar residues" evidence="2">
    <location>
        <begin position="843"/>
        <end position="853"/>
    </location>
</feature>
<feature type="compositionally biased region" description="Basic and acidic residues" evidence="2">
    <location>
        <begin position="273"/>
        <end position="310"/>
    </location>
</feature>
<evidence type="ECO:0000259" key="3">
    <source>
        <dbReference type="PROSITE" id="PS50222"/>
    </source>
</evidence>
<feature type="compositionally biased region" description="Basic residues" evidence="2">
    <location>
        <begin position="377"/>
        <end position="387"/>
    </location>
</feature>
<sequence length="1054" mass="119069">MDRRGSSLLKEGRSLRRDSPSHEASHRRHSPVKEKRRDYVCKVGTFSLVDIERDFLSIDKRYPKLFASPEFSKVIVNWPKGNLKLSIHTPVSFEHDFVEDSGEAEKKDLSTTFLSQKFGKPENGSTVWNAKIILLSGLSKNALEELSSEKRCDDRVPHICNILRFAVLKRDRSFMAVGGPWDSADGGDPSVDDSVLIQTALRHAKDVTQLDLHNCRNWNRFLEIHYDRFGIDGFFSHREVTVLFVPDLSECLPSLDAWREQWLAHKKAVADREHQLSLKKERDRKKEGEKDKGTDSARDSKKAAQKENIKESASSVINKKDKDGNYIKGKTTECRSGENDKKAEKKDELETADEGKNIDKNDQGGATGLQTAGTMKSGKKIIRRIVKQKVTNKTADSENSISKKNELADEGVEGNSGRSEISLEQSESPADTSGVKTFVRKKVIRKVPVGKSTQNKENDLQSEMKAGKDCTEDKPKNTSDTSTEDKPKNTSDTSTPIVTQGTGIKTTIKKKIIKKVLKRKLTGAGASGGTGDLKKDDKKDEEKVVQAGKETENTGGKTTETGNQEREAKDSEKKVIHNTKSKSPIAEKQASVPSFNKIKAVKEDEKEIDQKSSSGTKTEVKADRLKVAPKDSANSKGGKLKDDEKSKDEKKDKDGKEVKEKRKPEEPPRHPGLILKTKGNKESKVGFAYCLAHSCVTNSYVENILPKATHINCHCVVKKIKFDWQFGTPCLHLYYFLMLHFLLQPRFLSLSLDSLLDYTDKDVEESTFELSLFAESLYEMLQYQMGSRLLTFLQKLRIKFVTKRNQYKRQREEIDEKDKDMDMDKESSRKRLKTRELPVKAKSANSEMSSADQPNDEKTVMEEDTSVDPINETKQEDESESEEDPEEDPEECEEMEDPEEDEEMDDAGHDSSNEQKDEGKTSGDAEHDEPLAGDEKDKAEEVAEDKTDIKDVESKPKSGADLSDKKDDKVKTEKTELSGKEAVIDKEMLEAFRFFDRNRTGYIRVEDMRLIIHNLGKFLSHRDVKELVQSALLESNTGRDDRILYNKLVRMTGV</sequence>
<dbReference type="PROSITE" id="PS50222">
    <property type="entry name" value="EF_HAND_2"/>
    <property type="match status" value="1"/>
</dbReference>
<dbReference type="FunFam" id="1.10.238.10:FF:000157">
    <property type="entry name" value="ATP/GTP-binding protein family"/>
    <property type="match status" value="1"/>
</dbReference>
<feature type="compositionally biased region" description="Polar residues" evidence="2">
    <location>
        <begin position="416"/>
        <end position="435"/>
    </location>
</feature>
<feature type="compositionally biased region" description="Basic and acidic residues" evidence="2">
    <location>
        <begin position="600"/>
        <end position="610"/>
    </location>
</feature>
<feature type="compositionally biased region" description="Basic and acidic residues" evidence="2">
    <location>
        <begin position="639"/>
        <end position="669"/>
    </location>
</feature>
<name>A0A6M2E9P4_9ROSI</name>
<feature type="compositionally biased region" description="Basic and acidic residues" evidence="2">
    <location>
        <begin position="618"/>
        <end position="629"/>
    </location>
</feature>
<dbReference type="Pfam" id="PF19256">
    <property type="entry name" value="LAIKA"/>
    <property type="match status" value="1"/>
</dbReference>
<keyword evidence="1" id="KW-0175">Coiled coil</keyword>
<protein>
    <recommendedName>
        <fullName evidence="3">EF-hand domain-containing protein</fullName>
    </recommendedName>
</protein>
<organism evidence="4">
    <name type="scientific">Populus davidiana</name>
    <dbReference type="NCBI Taxonomy" id="266767"/>
    <lineage>
        <taxon>Eukaryota</taxon>
        <taxon>Viridiplantae</taxon>
        <taxon>Streptophyta</taxon>
        <taxon>Embryophyta</taxon>
        <taxon>Tracheophyta</taxon>
        <taxon>Spermatophyta</taxon>
        <taxon>Magnoliopsida</taxon>
        <taxon>eudicotyledons</taxon>
        <taxon>Gunneridae</taxon>
        <taxon>Pentapetalae</taxon>
        <taxon>rosids</taxon>
        <taxon>fabids</taxon>
        <taxon>Malpighiales</taxon>
        <taxon>Salicaceae</taxon>
        <taxon>Saliceae</taxon>
        <taxon>Populus</taxon>
    </lineage>
</organism>
<reference evidence="4" key="1">
    <citation type="submission" date="2020-03" db="EMBL/GenBank/DDBJ databases">
        <authorList>
            <person name="Zhang R."/>
        </authorList>
    </citation>
    <scope>NUCLEOTIDE SEQUENCE</scope>
</reference>
<dbReference type="PANTHER" id="PTHR14304">
    <property type="entry name" value="CELL DIVISION CYCLE AND APOPTOSIS REGULATOR PROTEIN"/>
    <property type="match status" value="1"/>
</dbReference>
<dbReference type="EMBL" id="GILB01000363">
    <property type="protein sequence ID" value="NUU80696.1"/>
    <property type="molecule type" value="Transcribed_RNA"/>
</dbReference>
<feature type="region of interest" description="Disordered" evidence="2">
    <location>
        <begin position="273"/>
        <end position="505"/>
    </location>
</feature>
<dbReference type="InterPro" id="IPR025224">
    <property type="entry name" value="CCAR1/CCAR2"/>
</dbReference>
<dbReference type="InterPro" id="IPR025954">
    <property type="entry name" value="DBC1/CARP1_inactive_NUDIX"/>
</dbReference>
<feature type="compositionally biased region" description="Basic and acidic residues" evidence="2">
    <location>
        <begin position="1"/>
        <end position="24"/>
    </location>
</feature>
<dbReference type="Gene3D" id="1.10.238.10">
    <property type="entry name" value="EF-hand"/>
    <property type="match status" value="1"/>
</dbReference>